<sequence>MFQSTSSQSTTALEGDVTPLPQDHNDESDIQRPRDPTPPPHTPLPGLLPSNIRSRFITPTGTNWSTIYGQTLERILHPITPAHQRDWKSLEGNKFLAVISRLKVTRSAADRVAAMTALEQLLATAFPGNVAIDVILGDTIQEHVHPNSAYPFLILGLTDEETRILKNEVVLANESIATFFYPYDTSLPITDYAVSLEGLALPPSTQNDTRAAAELARFLSSATEITHFIAQHNDNIPFNEVPNPHNFVRWTLSTLRVTSSLVKRRNTGPIPIHNVFIHPPTTEPAAYKRWISLLHGLSFDTRKGTGKPTTAELCNVCKSVAHSEDSCAYAAIPGWPATPPSGQTTPAQPTRGAYGRGRGRGGNSERGRGSRMNPGWA</sequence>
<proteinExistence type="predicted"/>
<name>A0A0C9V1H1_SPHS4</name>
<dbReference type="OrthoDB" id="2664977at2759"/>
<dbReference type="HOGENOM" id="CLU_045730_0_0_1"/>
<protein>
    <submittedName>
        <fullName evidence="2">Uncharacterized protein</fullName>
    </submittedName>
</protein>
<dbReference type="AlphaFoldDB" id="A0A0C9V1H1"/>
<organism evidence="2 3">
    <name type="scientific">Sphaerobolus stellatus (strain SS14)</name>
    <dbReference type="NCBI Taxonomy" id="990650"/>
    <lineage>
        <taxon>Eukaryota</taxon>
        <taxon>Fungi</taxon>
        <taxon>Dikarya</taxon>
        <taxon>Basidiomycota</taxon>
        <taxon>Agaricomycotina</taxon>
        <taxon>Agaricomycetes</taxon>
        <taxon>Phallomycetidae</taxon>
        <taxon>Geastrales</taxon>
        <taxon>Sphaerobolaceae</taxon>
        <taxon>Sphaerobolus</taxon>
    </lineage>
</organism>
<accession>A0A0C9V1H1</accession>
<gene>
    <name evidence="2" type="ORF">M422DRAFT_266967</name>
</gene>
<evidence type="ECO:0000313" key="2">
    <source>
        <dbReference type="EMBL" id="KIJ31315.1"/>
    </source>
</evidence>
<feature type="compositionally biased region" description="Polar residues" evidence="1">
    <location>
        <begin position="1"/>
        <end position="12"/>
    </location>
</feature>
<feature type="region of interest" description="Disordered" evidence="1">
    <location>
        <begin position="336"/>
        <end position="377"/>
    </location>
</feature>
<dbReference type="Proteomes" id="UP000054279">
    <property type="component" value="Unassembled WGS sequence"/>
</dbReference>
<evidence type="ECO:0000313" key="3">
    <source>
        <dbReference type="Proteomes" id="UP000054279"/>
    </source>
</evidence>
<dbReference type="EMBL" id="KN837244">
    <property type="protein sequence ID" value="KIJ31315.1"/>
    <property type="molecule type" value="Genomic_DNA"/>
</dbReference>
<keyword evidence="3" id="KW-1185">Reference proteome</keyword>
<feature type="compositionally biased region" description="Basic and acidic residues" evidence="1">
    <location>
        <begin position="23"/>
        <end position="35"/>
    </location>
</feature>
<feature type="region of interest" description="Disordered" evidence="1">
    <location>
        <begin position="1"/>
        <end position="50"/>
    </location>
</feature>
<reference evidence="2 3" key="1">
    <citation type="submission" date="2014-06" db="EMBL/GenBank/DDBJ databases">
        <title>Evolutionary Origins and Diversification of the Mycorrhizal Mutualists.</title>
        <authorList>
            <consortium name="DOE Joint Genome Institute"/>
            <consortium name="Mycorrhizal Genomics Consortium"/>
            <person name="Kohler A."/>
            <person name="Kuo A."/>
            <person name="Nagy L.G."/>
            <person name="Floudas D."/>
            <person name="Copeland A."/>
            <person name="Barry K.W."/>
            <person name="Cichocki N."/>
            <person name="Veneault-Fourrey C."/>
            <person name="LaButti K."/>
            <person name="Lindquist E.A."/>
            <person name="Lipzen A."/>
            <person name="Lundell T."/>
            <person name="Morin E."/>
            <person name="Murat C."/>
            <person name="Riley R."/>
            <person name="Ohm R."/>
            <person name="Sun H."/>
            <person name="Tunlid A."/>
            <person name="Henrissat B."/>
            <person name="Grigoriev I.V."/>
            <person name="Hibbett D.S."/>
            <person name="Martin F."/>
        </authorList>
    </citation>
    <scope>NUCLEOTIDE SEQUENCE [LARGE SCALE GENOMIC DNA]</scope>
    <source>
        <strain evidence="2 3">SS14</strain>
    </source>
</reference>
<evidence type="ECO:0000256" key="1">
    <source>
        <dbReference type="SAM" id="MobiDB-lite"/>
    </source>
</evidence>